<dbReference type="PROSITE" id="PS51996">
    <property type="entry name" value="TR_MART"/>
    <property type="match status" value="1"/>
</dbReference>
<sequence length="287" mass="33061">MFAEKEEFVQKLRELEAIYSLVMMKIHTAEDSTVKVPEEFSNDLTEDRSFPSVTLESNRGNELSNLNSRLPDIRNEHQHMPLPIKDHEDKPLLSLEDAVEHLQEIIPNIRQNALIAKERSTVVADRLSQDESAAIQLYTMKWKPNNQSLSIRINAALREENRDQLIPYSCYLKLVLTALRKLPSVRRTVWCGVKADLSAQYLIRKEFVWWGFNSCTESLQLLEHDKFLSKTGVRTVFSIECETGKSIRAHSSYKEEDEILLLPATRMKVVGRADFGNGLVIIHLREI</sequence>
<evidence type="ECO:0000256" key="3">
    <source>
        <dbReference type="ARBA" id="ARBA00022679"/>
    </source>
</evidence>
<dbReference type="EC" id="2.4.2.31" evidence="6"/>
<dbReference type="Pfam" id="PF01129">
    <property type="entry name" value="ART"/>
    <property type="match status" value="1"/>
</dbReference>
<comment type="similarity">
    <text evidence="1 6">Belongs to the Arg-specific ADP-ribosyltransferase family.</text>
</comment>
<evidence type="ECO:0000256" key="4">
    <source>
        <dbReference type="ARBA" id="ARBA00022695"/>
    </source>
</evidence>
<keyword evidence="10" id="KW-1185">Reference proteome</keyword>
<keyword evidence="3 6" id="KW-0808">Transferase</keyword>
<evidence type="ECO:0000313" key="10">
    <source>
        <dbReference type="Proteomes" id="UP000663870"/>
    </source>
</evidence>
<organism evidence="7 9">
    <name type="scientific">Rotaria sordida</name>
    <dbReference type="NCBI Taxonomy" id="392033"/>
    <lineage>
        <taxon>Eukaryota</taxon>
        <taxon>Metazoa</taxon>
        <taxon>Spiralia</taxon>
        <taxon>Gnathifera</taxon>
        <taxon>Rotifera</taxon>
        <taxon>Eurotatoria</taxon>
        <taxon>Bdelloidea</taxon>
        <taxon>Philodinida</taxon>
        <taxon>Philodinidae</taxon>
        <taxon>Rotaria</taxon>
    </lineage>
</organism>
<comment type="caution">
    <text evidence="7">The sequence shown here is derived from an EMBL/GenBank/DDBJ whole genome shotgun (WGS) entry which is preliminary data.</text>
</comment>
<accession>A0A815QY61</accession>
<dbReference type="GO" id="GO:0016779">
    <property type="term" value="F:nucleotidyltransferase activity"/>
    <property type="evidence" value="ECO:0007669"/>
    <property type="project" value="UniProtKB-KW"/>
</dbReference>
<dbReference type="Gene3D" id="3.90.176.10">
    <property type="entry name" value="Toxin ADP-ribosyltransferase, Chain A, domain 1"/>
    <property type="match status" value="1"/>
</dbReference>
<dbReference type="EMBL" id="CAJNOH010007912">
    <property type="protein sequence ID" value="CAF1468515.1"/>
    <property type="molecule type" value="Genomic_DNA"/>
</dbReference>
<dbReference type="EMBL" id="CAJNOL010009584">
    <property type="protein sequence ID" value="CAF1644260.1"/>
    <property type="molecule type" value="Genomic_DNA"/>
</dbReference>
<evidence type="ECO:0000256" key="6">
    <source>
        <dbReference type="RuleBase" id="RU361228"/>
    </source>
</evidence>
<protein>
    <recommendedName>
        <fullName evidence="6">NAD(P)(+)--arginine ADP-ribosyltransferase</fullName>
        <ecNumber evidence="6">2.4.2.31</ecNumber>
    </recommendedName>
    <alternativeName>
        <fullName evidence="6">Mono(ADP-ribosyl)transferase</fullName>
    </alternativeName>
</protein>
<dbReference type="Proteomes" id="UP000663854">
    <property type="component" value="Unassembled WGS sequence"/>
</dbReference>
<keyword evidence="6" id="KW-0521">NADP</keyword>
<keyword evidence="4" id="KW-0548">Nucleotidyltransferase</keyword>
<evidence type="ECO:0000256" key="1">
    <source>
        <dbReference type="ARBA" id="ARBA00009558"/>
    </source>
</evidence>
<evidence type="ECO:0000256" key="5">
    <source>
        <dbReference type="ARBA" id="ARBA00047597"/>
    </source>
</evidence>
<dbReference type="InterPro" id="IPR000768">
    <property type="entry name" value="ART"/>
</dbReference>
<evidence type="ECO:0000256" key="2">
    <source>
        <dbReference type="ARBA" id="ARBA00022676"/>
    </source>
</evidence>
<evidence type="ECO:0000313" key="7">
    <source>
        <dbReference type="EMBL" id="CAF1468515.1"/>
    </source>
</evidence>
<name>A0A815QY61_9BILA</name>
<dbReference type="SUPFAM" id="SSF56399">
    <property type="entry name" value="ADP-ribosylation"/>
    <property type="match status" value="1"/>
</dbReference>
<dbReference type="AlphaFoldDB" id="A0A815QY61"/>
<reference evidence="7" key="1">
    <citation type="submission" date="2021-02" db="EMBL/GenBank/DDBJ databases">
        <authorList>
            <person name="Nowell W R."/>
        </authorList>
    </citation>
    <scope>NUCLEOTIDE SEQUENCE</scope>
</reference>
<keyword evidence="6" id="KW-0520">NAD</keyword>
<keyword evidence="2 6" id="KW-0328">Glycosyltransferase</keyword>
<gene>
    <name evidence="8" type="ORF">JXQ802_LOCUS53644</name>
    <name evidence="7" type="ORF">PYM288_LOCUS37241</name>
</gene>
<comment type="catalytic activity">
    <reaction evidence="5 6">
        <text>L-arginyl-[protein] + NAD(+) = N(omega)-(ADP-D-ribosyl)-L-arginyl-[protein] + nicotinamide + H(+)</text>
        <dbReference type="Rhea" id="RHEA:19149"/>
        <dbReference type="Rhea" id="RHEA-COMP:10532"/>
        <dbReference type="Rhea" id="RHEA-COMP:15087"/>
        <dbReference type="ChEBI" id="CHEBI:15378"/>
        <dbReference type="ChEBI" id="CHEBI:17154"/>
        <dbReference type="ChEBI" id="CHEBI:29965"/>
        <dbReference type="ChEBI" id="CHEBI:57540"/>
        <dbReference type="ChEBI" id="CHEBI:142554"/>
        <dbReference type="EC" id="2.4.2.31"/>
    </reaction>
</comment>
<proteinExistence type="inferred from homology"/>
<dbReference type="GO" id="GO:0106274">
    <property type="term" value="F:NAD+-protein-arginine ADP-ribosyltransferase activity"/>
    <property type="evidence" value="ECO:0007669"/>
    <property type="project" value="UniProtKB-EC"/>
</dbReference>
<evidence type="ECO:0000313" key="9">
    <source>
        <dbReference type="Proteomes" id="UP000663854"/>
    </source>
</evidence>
<evidence type="ECO:0000313" key="8">
    <source>
        <dbReference type="EMBL" id="CAF1644260.1"/>
    </source>
</evidence>
<dbReference type="Proteomes" id="UP000663870">
    <property type="component" value="Unassembled WGS sequence"/>
</dbReference>